<keyword evidence="1" id="KW-0812">Transmembrane</keyword>
<gene>
    <name evidence="2" type="ORF">EI42_06078</name>
</gene>
<protein>
    <recommendedName>
        <fullName evidence="4">Phospholipase D-like protein</fullName>
    </recommendedName>
</protein>
<dbReference type="EMBL" id="QKUF01000047">
    <property type="protein sequence ID" value="PZW19382.1"/>
    <property type="molecule type" value="Genomic_DNA"/>
</dbReference>
<reference evidence="2 3" key="1">
    <citation type="submission" date="2018-06" db="EMBL/GenBank/DDBJ databases">
        <title>Genomic Encyclopedia of Archaeal and Bacterial Type Strains, Phase II (KMG-II): from individual species to whole genera.</title>
        <authorList>
            <person name="Goeker M."/>
        </authorList>
    </citation>
    <scope>NUCLEOTIDE SEQUENCE [LARGE SCALE GENOMIC DNA]</scope>
    <source>
        <strain evidence="2 3">ATCC BAA-1881</strain>
    </source>
</reference>
<organism evidence="2 3">
    <name type="scientific">Thermosporothrix hazakensis</name>
    <dbReference type="NCBI Taxonomy" id="644383"/>
    <lineage>
        <taxon>Bacteria</taxon>
        <taxon>Bacillati</taxon>
        <taxon>Chloroflexota</taxon>
        <taxon>Ktedonobacteria</taxon>
        <taxon>Ktedonobacterales</taxon>
        <taxon>Thermosporotrichaceae</taxon>
        <taxon>Thermosporothrix</taxon>
    </lineage>
</organism>
<keyword evidence="1" id="KW-0472">Membrane</keyword>
<accession>A0A326TSK9</accession>
<evidence type="ECO:0000256" key="1">
    <source>
        <dbReference type="SAM" id="Phobius"/>
    </source>
</evidence>
<dbReference type="AlphaFoldDB" id="A0A326TSK9"/>
<evidence type="ECO:0000313" key="2">
    <source>
        <dbReference type="EMBL" id="PZW19382.1"/>
    </source>
</evidence>
<keyword evidence="1" id="KW-1133">Transmembrane helix</keyword>
<evidence type="ECO:0000313" key="3">
    <source>
        <dbReference type="Proteomes" id="UP000248806"/>
    </source>
</evidence>
<comment type="caution">
    <text evidence="2">The sequence shown here is derived from an EMBL/GenBank/DDBJ whole genome shotgun (WGS) entry which is preliminary data.</text>
</comment>
<proteinExistence type="predicted"/>
<sequence length="131" mass="14891">MPVSLDWVQITLFAAVVLLLLDCALRKQGRENWLYWLLIILLVPTVGPLLFLLCWGGGHSSARCGHRARNYLSPMSKRQGRKSFFLIRCCTKEGRSAFSAPRPYTYVRSFCGAIPRRPHLLPPEGSHNPLR</sequence>
<dbReference type="Proteomes" id="UP000248806">
    <property type="component" value="Unassembled WGS sequence"/>
</dbReference>
<keyword evidence="3" id="KW-1185">Reference proteome</keyword>
<name>A0A326TSK9_THEHA</name>
<evidence type="ECO:0008006" key="4">
    <source>
        <dbReference type="Google" id="ProtNLM"/>
    </source>
</evidence>
<feature type="transmembrane region" description="Helical" evidence="1">
    <location>
        <begin position="36"/>
        <end position="57"/>
    </location>
</feature>